<gene>
    <name evidence="3" type="ORF">MNBD_GAMMA09-1076</name>
</gene>
<keyword evidence="1" id="KW-0378">Hydrolase</keyword>
<dbReference type="InterPro" id="IPR037138">
    <property type="entry name" value="His_deacetylse_dom_sf"/>
</dbReference>
<dbReference type="InterPro" id="IPR023801">
    <property type="entry name" value="His_deacetylse_dom"/>
</dbReference>
<dbReference type="GO" id="GO:0016787">
    <property type="term" value="F:hydrolase activity"/>
    <property type="evidence" value="ECO:0007669"/>
    <property type="project" value="UniProtKB-KW"/>
</dbReference>
<dbReference type="AlphaFoldDB" id="A0A3B0Y3X6"/>
<dbReference type="PANTHER" id="PTHR10625:SF23">
    <property type="entry name" value="HISTONE DEACETYLASE 11"/>
    <property type="match status" value="1"/>
</dbReference>
<dbReference type="GO" id="GO:0000118">
    <property type="term" value="C:histone deacetylase complex"/>
    <property type="evidence" value="ECO:0007669"/>
    <property type="project" value="TreeGrafter"/>
</dbReference>
<dbReference type="Gene3D" id="3.40.800.20">
    <property type="entry name" value="Histone deacetylase domain"/>
    <property type="match status" value="1"/>
</dbReference>
<evidence type="ECO:0000259" key="2">
    <source>
        <dbReference type="Pfam" id="PF00850"/>
    </source>
</evidence>
<protein>
    <submittedName>
        <fullName evidence="3">Histone deacetylase family protein</fullName>
    </submittedName>
</protein>
<organism evidence="3">
    <name type="scientific">hydrothermal vent metagenome</name>
    <dbReference type="NCBI Taxonomy" id="652676"/>
    <lineage>
        <taxon>unclassified sequences</taxon>
        <taxon>metagenomes</taxon>
        <taxon>ecological metagenomes</taxon>
    </lineage>
</organism>
<sequence>MKSHLIYSPGYDFKFWGLDKIHPFDGFKFSKAWKLISSQHGQAANDLLIVPGRPVPDESLLKLHTGEYLTSLKSSEVISRVIEIYPAKYIPRILLDYLLINPLKRACEGSIIAAEMALKENAVAMNIGGGYHHAFSDHGEGFCFFADAALSILHSRDKGLLKKDDTVLMIDLDAHRGNGFESVVLDDPSIKIFDMYGFQSYPGMHKGQPDNFPYMIPLKSAMKDNQYLEILENELIKFLDENGNAKLVIYNAGNDILDEDPLGSLNVSYEGVVKRDKFVIHELSKRGIPLVVMTSGGYTSQSHRLIAELASIVIENNMYSEPTP</sequence>
<dbReference type="Pfam" id="PF00850">
    <property type="entry name" value="Hist_deacetyl"/>
    <property type="match status" value="1"/>
</dbReference>
<dbReference type="InterPro" id="IPR023696">
    <property type="entry name" value="Ureohydrolase_dom_sf"/>
</dbReference>
<dbReference type="CDD" id="cd09993">
    <property type="entry name" value="HDAC_classIV"/>
    <property type="match status" value="1"/>
</dbReference>
<dbReference type="GO" id="GO:0004407">
    <property type="term" value="F:histone deacetylase activity"/>
    <property type="evidence" value="ECO:0007669"/>
    <property type="project" value="InterPro"/>
</dbReference>
<reference evidence="3" key="1">
    <citation type="submission" date="2018-06" db="EMBL/GenBank/DDBJ databases">
        <authorList>
            <person name="Zhirakovskaya E."/>
        </authorList>
    </citation>
    <scope>NUCLEOTIDE SEQUENCE</scope>
</reference>
<dbReference type="PANTHER" id="PTHR10625">
    <property type="entry name" value="HISTONE DEACETYLASE HDAC1-RELATED"/>
    <property type="match status" value="1"/>
</dbReference>
<evidence type="ECO:0000313" key="3">
    <source>
        <dbReference type="EMBL" id="VAW68849.1"/>
    </source>
</evidence>
<name>A0A3B0Y3X6_9ZZZZ</name>
<feature type="domain" description="Histone deacetylase" evidence="2">
    <location>
        <begin position="22"/>
        <end position="306"/>
    </location>
</feature>
<dbReference type="GO" id="GO:0040029">
    <property type="term" value="P:epigenetic regulation of gene expression"/>
    <property type="evidence" value="ECO:0007669"/>
    <property type="project" value="TreeGrafter"/>
</dbReference>
<evidence type="ECO:0000256" key="1">
    <source>
        <dbReference type="ARBA" id="ARBA00022801"/>
    </source>
</evidence>
<dbReference type="SUPFAM" id="SSF52768">
    <property type="entry name" value="Arginase/deacetylase"/>
    <property type="match status" value="1"/>
</dbReference>
<dbReference type="EMBL" id="UOFI01000139">
    <property type="protein sequence ID" value="VAW68849.1"/>
    <property type="molecule type" value="Genomic_DNA"/>
</dbReference>
<proteinExistence type="predicted"/>
<accession>A0A3B0Y3X6</accession>
<dbReference type="InterPro" id="IPR044150">
    <property type="entry name" value="HDAC_classIV"/>
</dbReference>